<proteinExistence type="predicted"/>
<reference evidence="1 2" key="1">
    <citation type="journal article" date="2018" name="Elife">
        <title>Discovery and characterization of a prevalent human gut bacterial enzyme sufficient for the inactivation of a family of plant toxins.</title>
        <authorList>
            <person name="Koppel N."/>
            <person name="Bisanz J.E."/>
            <person name="Pandelia M.E."/>
            <person name="Turnbaugh P.J."/>
            <person name="Balskus E.P."/>
        </authorList>
    </citation>
    <scope>NUCLEOTIDE SEQUENCE [LARGE SCALE GENOMIC DNA]</scope>
    <source>
        <strain evidence="1 2">OB21 GAM31</strain>
    </source>
</reference>
<dbReference type="AlphaFoldDB" id="A0A369LF79"/>
<dbReference type="RefSeq" id="WP_114615863.1">
    <property type="nucleotide sequence ID" value="NZ_PPTO01000011.1"/>
</dbReference>
<name>A0A369LF79_9ACTN</name>
<organism evidence="1 2">
    <name type="scientific">Slackia isoflavoniconvertens</name>
    <dbReference type="NCBI Taxonomy" id="572010"/>
    <lineage>
        <taxon>Bacteria</taxon>
        <taxon>Bacillati</taxon>
        <taxon>Actinomycetota</taxon>
        <taxon>Coriobacteriia</taxon>
        <taxon>Eggerthellales</taxon>
        <taxon>Eggerthellaceae</taxon>
        <taxon>Slackia</taxon>
    </lineage>
</organism>
<evidence type="ECO:0000313" key="1">
    <source>
        <dbReference type="EMBL" id="RDB57772.1"/>
    </source>
</evidence>
<dbReference type="EMBL" id="PPTO01000011">
    <property type="protein sequence ID" value="RDB57772.1"/>
    <property type="molecule type" value="Genomic_DNA"/>
</dbReference>
<comment type="caution">
    <text evidence="1">The sequence shown here is derived from an EMBL/GenBank/DDBJ whole genome shotgun (WGS) entry which is preliminary data.</text>
</comment>
<accession>A0A369LF79</accession>
<dbReference type="Proteomes" id="UP000253975">
    <property type="component" value="Unassembled WGS sequence"/>
</dbReference>
<protein>
    <submittedName>
        <fullName evidence="1">Uncharacterized protein</fullName>
    </submittedName>
</protein>
<gene>
    <name evidence="1" type="ORF">C1881_07250</name>
</gene>
<sequence length="157" mass="17786">MPAAVSPFVRDGRGTECGTHLIVAADDEGWGSAELEVAQLAFRAAYQACCFRADNGELRNLELLWGFMKILLPHTDFGALYRACEGFQQTAERDPDNEAWVDALATLDEMRDCYSEDQLVRGVHLAMLKLIECIFDEDASMRFRYPQRYLKLARKEG</sequence>
<evidence type="ECO:0000313" key="2">
    <source>
        <dbReference type="Proteomes" id="UP000253975"/>
    </source>
</evidence>